<feature type="domain" description="Prephenate/arogenate dehydrogenase" evidence="4">
    <location>
        <begin position="1"/>
        <end position="286"/>
    </location>
</feature>
<evidence type="ECO:0000313" key="5">
    <source>
        <dbReference type="EMBL" id="QBR47694.1"/>
    </source>
</evidence>
<proteinExistence type="inferred from homology"/>
<keyword evidence="6" id="KW-1185">Reference proteome</keyword>
<dbReference type="Pfam" id="PF20463">
    <property type="entry name" value="PDH_C"/>
    <property type="match status" value="1"/>
</dbReference>
<dbReference type="InterPro" id="IPR003099">
    <property type="entry name" value="Prephen_DH"/>
</dbReference>
<dbReference type="Proteomes" id="UP000295756">
    <property type="component" value="Chromosome"/>
</dbReference>
<dbReference type="InterPro" id="IPR046825">
    <property type="entry name" value="PDH_C"/>
</dbReference>
<dbReference type="PANTHER" id="PTHR21363">
    <property type="entry name" value="PREPHENATE DEHYDROGENASE"/>
    <property type="match status" value="1"/>
</dbReference>
<gene>
    <name evidence="5" type="ORF">EW139_05995</name>
</gene>
<organism evidence="5 6">
    <name type="scientific">Leuconostoc kimchii</name>
    <dbReference type="NCBI Taxonomy" id="136609"/>
    <lineage>
        <taxon>Bacteria</taxon>
        <taxon>Bacillati</taxon>
        <taxon>Bacillota</taxon>
        <taxon>Bacilli</taxon>
        <taxon>Lactobacillales</taxon>
        <taxon>Lactobacillaceae</taxon>
        <taxon>Leuconostoc</taxon>
    </lineage>
</organism>
<dbReference type="InterPro" id="IPR036291">
    <property type="entry name" value="NAD(P)-bd_dom_sf"/>
</dbReference>
<protein>
    <submittedName>
        <fullName evidence="5">Prephenate dehydrogenase/arogenate dehydrogenase family protein</fullName>
    </submittedName>
</protein>
<dbReference type="Gene3D" id="1.10.3660.10">
    <property type="entry name" value="6-phosphogluconate dehydrogenase C-terminal like domain"/>
    <property type="match status" value="1"/>
</dbReference>
<sequence>MNIVVQGLGEMGASLAMVLNQQHDNRVIGVDAKAVTRQAALKNNIVSEVTDDIVAVAGQADVIVLATPVSIIKQTMKILSKMLLKSHVIVTDTGSTKNEIMAIANSELQHVAFIGGHAMAGTHKSGVAYADALLYVGTPYFLMPNPIGKQRVNQLKKILAPIQAHFTAMDVTTHDDLMAMISDVPHIAAFALMNAAVKQLGPSEGFGQYVAGGFKDTTRIAESDPNLWTDILLSNKASVMANNQALIAELEAFNQALISDDVANLTALIHAAQTSRQRLLGRENND</sequence>
<comment type="pathway">
    <text evidence="3">Amino-acid biosynthesis.</text>
</comment>
<evidence type="ECO:0000256" key="1">
    <source>
        <dbReference type="ARBA" id="ARBA00007964"/>
    </source>
</evidence>
<evidence type="ECO:0000256" key="3">
    <source>
        <dbReference type="ARBA" id="ARBA00029440"/>
    </source>
</evidence>
<dbReference type="Pfam" id="PF02153">
    <property type="entry name" value="PDH_N"/>
    <property type="match status" value="1"/>
</dbReference>
<dbReference type="SUPFAM" id="SSF51735">
    <property type="entry name" value="NAD(P)-binding Rossmann-fold domains"/>
    <property type="match status" value="1"/>
</dbReference>
<dbReference type="InterPro" id="IPR008927">
    <property type="entry name" value="6-PGluconate_DH-like_C_sf"/>
</dbReference>
<dbReference type="InterPro" id="IPR050812">
    <property type="entry name" value="Preph/Arog_dehydrog"/>
</dbReference>
<accession>A0ABX5SK03</accession>
<reference evidence="5 6" key="1">
    <citation type="submission" date="2019-03" db="EMBL/GenBank/DDBJ databases">
        <title>Complete Genome Sequence of Leuconostoc kimchii strain NKJ218 Isolated from Homemade Kimchi.</title>
        <authorList>
            <person name="Jung J.Y."/>
            <person name="Jin H.M."/>
            <person name="Jung J.-W."/>
            <person name="Lee S.-Y."/>
            <person name="Ryu B.-G."/>
            <person name="Han S.-S."/>
            <person name="Kang H.K."/>
            <person name="Choi H.W."/>
            <person name="Chung E.J."/>
            <person name="Choi K.-M."/>
        </authorList>
    </citation>
    <scope>NUCLEOTIDE SEQUENCE [LARGE SCALE GENOMIC DNA]</scope>
    <source>
        <strain evidence="5 6">NKJ218</strain>
    </source>
</reference>
<dbReference type="EMBL" id="CP037939">
    <property type="protein sequence ID" value="QBR47694.1"/>
    <property type="molecule type" value="Genomic_DNA"/>
</dbReference>
<dbReference type="PROSITE" id="PS51176">
    <property type="entry name" value="PDH_ADH"/>
    <property type="match status" value="1"/>
</dbReference>
<dbReference type="InterPro" id="IPR046826">
    <property type="entry name" value="PDH_N"/>
</dbReference>
<dbReference type="SUPFAM" id="SSF48179">
    <property type="entry name" value="6-phosphogluconate dehydrogenase C-terminal domain-like"/>
    <property type="match status" value="1"/>
</dbReference>
<evidence type="ECO:0000313" key="6">
    <source>
        <dbReference type="Proteomes" id="UP000295756"/>
    </source>
</evidence>
<dbReference type="Gene3D" id="3.40.50.720">
    <property type="entry name" value="NAD(P)-binding Rossmann-like Domain"/>
    <property type="match status" value="1"/>
</dbReference>
<evidence type="ECO:0000259" key="4">
    <source>
        <dbReference type="PROSITE" id="PS51176"/>
    </source>
</evidence>
<keyword evidence="2" id="KW-0560">Oxidoreductase</keyword>
<name>A0ABX5SK03_9LACO</name>
<dbReference type="RefSeq" id="WP_013104089.1">
    <property type="nucleotide sequence ID" value="NZ_CP037939.1"/>
</dbReference>
<dbReference type="PANTHER" id="PTHR21363:SF0">
    <property type="entry name" value="PREPHENATE DEHYDROGENASE [NADP(+)]"/>
    <property type="match status" value="1"/>
</dbReference>
<comment type="similarity">
    <text evidence="1">Belongs to the prephenate/arogenate dehydrogenase family.</text>
</comment>
<evidence type="ECO:0000256" key="2">
    <source>
        <dbReference type="ARBA" id="ARBA00023002"/>
    </source>
</evidence>